<evidence type="ECO:0000313" key="1">
    <source>
        <dbReference type="EMBL" id="STY67232.1"/>
    </source>
</evidence>
<evidence type="ECO:0000313" key="5">
    <source>
        <dbReference type="Proteomes" id="UP000315164"/>
    </source>
</evidence>
<reference evidence="5 6" key="2">
    <citation type="journal article" date="2019" name="Vet. Microbiol.">
        <title>Genetic characterization of susceptible and multi-drug resistant Mannheimia haemolytica isolated from high-risk stocker calves prior to and after antimicrobial metaphylaxis.</title>
        <authorList>
            <person name="Snyder E.R."/>
            <person name="Alvarez-Narvaez S."/>
            <person name="Credille B.C."/>
        </authorList>
    </citation>
    <scope>NUCLEOTIDE SEQUENCE [LARGE SCALE GENOMIC DNA]</scope>
    <source>
        <strain evidence="3 5">UGA-R5-128-1</strain>
        <strain evidence="2 6">UGA-R7-163-1</strain>
    </source>
</reference>
<dbReference type="RefSeq" id="WP_006249676.1">
    <property type="nucleotide sequence ID" value="NZ_CP011098.1"/>
</dbReference>
<name>A0A249A1X7_MANHA</name>
<dbReference type="EMBL" id="VAJB01000010">
    <property type="protein sequence ID" value="TRB74766.1"/>
    <property type="molecule type" value="Genomic_DNA"/>
</dbReference>
<dbReference type="Proteomes" id="UP000318394">
    <property type="component" value="Unassembled WGS sequence"/>
</dbReference>
<evidence type="ECO:0008006" key="7">
    <source>
        <dbReference type="Google" id="ProtNLM"/>
    </source>
</evidence>
<evidence type="ECO:0000313" key="4">
    <source>
        <dbReference type="Proteomes" id="UP000254031"/>
    </source>
</evidence>
<dbReference type="EMBL" id="VAJI01000013">
    <property type="protein sequence ID" value="TRB37387.1"/>
    <property type="molecule type" value="Genomic_DNA"/>
</dbReference>
<dbReference type="EMBL" id="UGPL01000006">
    <property type="protein sequence ID" value="STY67232.1"/>
    <property type="molecule type" value="Genomic_DNA"/>
</dbReference>
<evidence type="ECO:0000313" key="6">
    <source>
        <dbReference type="Proteomes" id="UP000318394"/>
    </source>
</evidence>
<sequence length="97" mass="10628">MAKPDETPITKAECQSQLAELGVQYKKLPMAITRHICNATTNIHGKVIKVSVVERVGYGVQITAQGNEKSCLVTYEAMLGMAEAMGLFDEVKEQNND</sequence>
<dbReference type="AlphaFoldDB" id="A0A249A1X7"/>
<dbReference type="GeneID" id="67369886"/>
<dbReference type="KEGG" id="mhaq:WC39_10910"/>
<protein>
    <recommendedName>
        <fullName evidence="7">Phage protein</fullName>
    </recommendedName>
</protein>
<reference evidence="1 4" key="1">
    <citation type="submission" date="2018-06" db="EMBL/GenBank/DDBJ databases">
        <authorList>
            <consortium name="Pathogen Informatics"/>
            <person name="Doyle S."/>
        </authorList>
    </citation>
    <scope>NUCLEOTIDE SEQUENCE [LARGE SCALE GENOMIC DNA]</scope>
    <source>
        <strain evidence="1 4">NCTC9380</strain>
    </source>
</reference>
<keyword evidence="6" id="KW-1185">Reference proteome</keyword>
<dbReference type="OrthoDB" id="9947838at2"/>
<dbReference type="Proteomes" id="UP000254031">
    <property type="component" value="Unassembled WGS sequence"/>
</dbReference>
<dbReference type="KEGG" id="mhay:VK67_10915"/>
<accession>A0A249A1X7</accession>
<dbReference type="Proteomes" id="UP000315164">
    <property type="component" value="Unassembled WGS sequence"/>
</dbReference>
<gene>
    <name evidence="3" type="ORF">FEA53_06585</name>
    <name evidence="2" type="ORF">FEB89_07730</name>
    <name evidence="1" type="ORF">NCTC9380_02583</name>
</gene>
<evidence type="ECO:0000313" key="2">
    <source>
        <dbReference type="EMBL" id="TRB37387.1"/>
    </source>
</evidence>
<evidence type="ECO:0000313" key="3">
    <source>
        <dbReference type="EMBL" id="TRB74766.1"/>
    </source>
</evidence>
<organism evidence="3 5">
    <name type="scientific">Mannheimia haemolytica</name>
    <name type="common">Pasteurella haemolytica</name>
    <dbReference type="NCBI Taxonomy" id="75985"/>
    <lineage>
        <taxon>Bacteria</taxon>
        <taxon>Pseudomonadati</taxon>
        <taxon>Pseudomonadota</taxon>
        <taxon>Gammaproteobacteria</taxon>
        <taxon>Pasteurellales</taxon>
        <taxon>Pasteurellaceae</taxon>
        <taxon>Mannheimia</taxon>
    </lineage>
</organism>
<proteinExistence type="predicted"/>